<evidence type="ECO:0000313" key="2">
    <source>
        <dbReference type="Proteomes" id="UP000693706"/>
    </source>
</evidence>
<sequence length="59" mass="6611">MKNLKGGDKVVMHNCYEASFNKDKVFTCREDSFISSSGDEVVFLNGVSGYFCCRFLKSA</sequence>
<dbReference type="Proteomes" id="UP000693706">
    <property type="component" value="Segment"/>
</dbReference>
<reference evidence="1" key="1">
    <citation type="submission" date="2020-07" db="EMBL/GenBank/DDBJ databases">
        <title>Highly diverse flavobacterial phages as mortality factor during North Sea spring blooms.</title>
        <authorList>
            <person name="Bartlau N."/>
            <person name="Wichels A."/>
            <person name="Krohne G."/>
            <person name="Adriaenssens E.M."/>
            <person name="Heins A."/>
            <person name="Fuchs B.M."/>
            <person name="Amann R."/>
            <person name="Moraru C."/>
        </authorList>
    </citation>
    <scope>NUCLEOTIDE SEQUENCE</scope>
</reference>
<accession>A0A8E5E9H9</accession>
<protein>
    <submittedName>
        <fullName evidence="1">Uncharacterized protein</fullName>
    </submittedName>
</protein>
<evidence type="ECO:0000313" key="1">
    <source>
        <dbReference type="EMBL" id="QQV90473.1"/>
    </source>
</evidence>
<name>A0A8E5E9H9_9CAUD</name>
<organism evidence="1 2">
    <name type="scientific">Olleya phage Harreka_1</name>
    <dbReference type="NCBI Taxonomy" id="2745673"/>
    <lineage>
        <taxon>Viruses</taxon>
        <taxon>Duplodnaviria</taxon>
        <taxon>Heunggongvirae</taxon>
        <taxon>Uroviricota</taxon>
        <taxon>Caudoviricetes</taxon>
        <taxon>Aggregaviridae</taxon>
        <taxon>Harrekavirus</taxon>
        <taxon>Harrekavirus harreka</taxon>
    </lineage>
</organism>
<gene>
    <name evidence="1" type="ORF">Harreka1_66</name>
</gene>
<proteinExistence type="predicted"/>
<keyword evidence="2" id="KW-1185">Reference proteome</keyword>
<dbReference type="EMBL" id="MT732457">
    <property type="protein sequence ID" value="QQV90473.1"/>
    <property type="molecule type" value="Genomic_DNA"/>
</dbReference>